<comment type="subcellular location">
    <subcellularLocation>
        <location evidence="1">Membrane</location>
        <topology evidence="1">Single-pass membrane protein</topology>
    </subcellularLocation>
</comment>
<dbReference type="InterPro" id="IPR013106">
    <property type="entry name" value="Ig_V-set"/>
</dbReference>
<dbReference type="InterPro" id="IPR013783">
    <property type="entry name" value="Ig-like_fold"/>
</dbReference>
<dbReference type="EMBL" id="NCKU01003116">
    <property type="protein sequence ID" value="RWS08143.1"/>
    <property type="molecule type" value="Genomic_DNA"/>
</dbReference>
<dbReference type="Pfam" id="PF08205">
    <property type="entry name" value="C2-set_2"/>
    <property type="match status" value="1"/>
</dbReference>
<dbReference type="Proteomes" id="UP000285301">
    <property type="component" value="Unassembled WGS sequence"/>
</dbReference>
<evidence type="ECO:0000256" key="1">
    <source>
        <dbReference type="ARBA" id="ARBA00004167"/>
    </source>
</evidence>
<dbReference type="PROSITE" id="PS50835">
    <property type="entry name" value="IG_LIKE"/>
    <property type="match status" value="3"/>
</dbReference>
<evidence type="ECO:0000259" key="6">
    <source>
        <dbReference type="PROSITE" id="PS50835"/>
    </source>
</evidence>
<dbReference type="InterPro" id="IPR007110">
    <property type="entry name" value="Ig-like_dom"/>
</dbReference>
<proteinExistence type="predicted"/>
<evidence type="ECO:0000256" key="4">
    <source>
        <dbReference type="ARBA" id="ARBA00023136"/>
    </source>
</evidence>
<gene>
    <name evidence="7" type="ORF">B4U79_03620</name>
</gene>
<keyword evidence="5" id="KW-1015">Disulfide bond</keyword>
<keyword evidence="3" id="KW-1133">Transmembrane helix</keyword>
<evidence type="ECO:0000256" key="5">
    <source>
        <dbReference type="ARBA" id="ARBA00023157"/>
    </source>
</evidence>
<name>A0A3S5WGX1_9ACAR</name>
<feature type="domain" description="Ig-like" evidence="6">
    <location>
        <begin position="114"/>
        <end position="184"/>
    </location>
</feature>
<dbReference type="GO" id="GO:0016020">
    <property type="term" value="C:membrane"/>
    <property type="evidence" value="ECO:0007669"/>
    <property type="project" value="UniProtKB-SubCell"/>
</dbReference>
<sequence length="319" mass="35857">FAEVTSVVGAKSSLPCNTSIWSADVSLVIWYRGITGKPLYTLDTRRSSAITASDNIASEESDDTRFTFDTSIEPPSLVIDAVNEEDEGEYRCRIDYRVSRTRNYVIRLHVLVPPKEVIIMDEKGRRFDKIVGPIDEGSDLIVICEAYGKPQPSVTWWTSDKTVLDDSYSITVQGASRNEYRLYSLNRSSLMLELTCLRPLEVKIISTQNALSSGRQASFECQSFGSRPRPLINWWIGSIPMIDIQETISNDGNLSTSVLSFTPSREDNGKHISCRVENPAIEHSAIEDKIQLNAKSDFLELDEHMKLAKCQVIYTANDE</sequence>
<dbReference type="InterPro" id="IPR003599">
    <property type="entry name" value="Ig_sub"/>
</dbReference>
<dbReference type="STRING" id="1965070.A0A3S5WGX1"/>
<dbReference type="PANTHER" id="PTHR23278:SF19">
    <property type="entry name" value="OBSCURIN"/>
    <property type="match status" value="1"/>
</dbReference>
<dbReference type="SMART" id="SM00409">
    <property type="entry name" value="IG"/>
    <property type="match status" value="3"/>
</dbReference>
<protein>
    <submittedName>
        <fullName evidence="7">Nephrin-like protein</fullName>
    </submittedName>
</protein>
<evidence type="ECO:0000256" key="2">
    <source>
        <dbReference type="ARBA" id="ARBA00022692"/>
    </source>
</evidence>
<reference evidence="7 8" key="1">
    <citation type="journal article" date="2018" name="Gigascience">
        <title>Genomes of trombidid mites reveal novel predicted allergens and laterally-transferred genes associated with secondary metabolism.</title>
        <authorList>
            <person name="Dong X."/>
            <person name="Chaisiri K."/>
            <person name="Xia D."/>
            <person name="Armstrong S.D."/>
            <person name="Fang Y."/>
            <person name="Donnelly M.J."/>
            <person name="Kadowaki T."/>
            <person name="McGarry J.W."/>
            <person name="Darby A.C."/>
            <person name="Makepeace B.L."/>
        </authorList>
    </citation>
    <scope>NUCLEOTIDE SEQUENCE [LARGE SCALE GENOMIC DNA]</scope>
    <source>
        <strain evidence="7">UoL-WK</strain>
    </source>
</reference>
<keyword evidence="4" id="KW-0472">Membrane</keyword>
<dbReference type="PANTHER" id="PTHR23278">
    <property type="entry name" value="SIDESTEP PROTEIN"/>
    <property type="match status" value="1"/>
</dbReference>
<comment type="caution">
    <text evidence="7">The sequence shown here is derived from an EMBL/GenBank/DDBJ whole genome shotgun (WGS) entry which is preliminary data.</text>
</comment>
<dbReference type="OrthoDB" id="6431884at2759"/>
<feature type="non-terminal residue" evidence="7">
    <location>
        <position position="319"/>
    </location>
</feature>
<evidence type="ECO:0000313" key="7">
    <source>
        <dbReference type="EMBL" id="RWS08143.1"/>
    </source>
</evidence>
<feature type="domain" description="Ig-like" evidence="6">
    <location>
        <begin position="1"/>
        <end position="103"/>
    </location>
</feature>
<dbReference type="InterPro" id="IPR036179">
    <property type="entry name" value="Ig-like_dom_sf"/>
</dbReference>
<accession>A0A3S5WGX1</accession>
<dbReference type="Pfam" id="PF07686">
    <property type="entry name" value="V-set"/>
    <property type="match status" value="1"/>
</dbReference>
<dbReference type="Gene3D" id="2.60.40.10">
    <property type="entry name" value="Immunoglobulins"/>
    <property type="match status" value="3"/>
</dbReference>
<dbReference type="InterPro" id="IPR013162">
    <property type="entry name" value="CD80_C2-set"/>
</dbReference>
<keyword evidence="2" id="KW-0812">Transmembrane</keyword>
<feature type="domain" description="Ig-like" evidence="6">
    <location>
        <begin position="199"/>
        <end position="293"/>
    </location>
</feature>
<keyword evidence="8" id="KW-1185">Reference proteome</keyword>
<organism evidence="7 8">
    <name type="scientific">Dinothrombium tinctorium</name>
    <dbReference type="NCBI Taxonomy" id="1965070"/>
    <lineage>
        <taxon>Eukaryota</taxon>
        <taxon>Metazoa</taxon>
        <taxon>Ecdysozoa</taxon>
        <taxon>Arthropoda</taxon>
        <taxon>Chelicerata</taxon>
        <taxon>Arachnida</taxon>
        <taxon>Acari</taxon>
        <taxon>Acariformes</taxon>
        <taxon>Trombidiformes</taxon>
        <taxon>Prostigmata</taxon>
        <taxon>Anystina</taxon>
        <taxon>Parasitengona</taxon>
        <taxon>Trombidioidea</taxon>
        <taxon>Trombidiidae</taxon>
        <taxon>Dinothrombium</taxon>
    </lineage>
</organism>
<evidence type="ECO:0000256" key="3">
    <source>
        <dbReference type="ARBA" id="ARBA00022989"/>
    </source>
</evidence>
<dbReference type="SUPFAM" id="SSF48726">
    <property type="entry name" value="Immunoglobulin"/>
    <property type="match status" value="3"/>
</dbReference>
<feature type="non-terminal residue" evidence="7">
    <location>
        <position position="1"/>
    </location>
</feature>
<dbReference type="AlphaFoldDB" id="A0A3S5WGX1"/>
<evidence type="ECO:0000313" key="8">
    <source>
        <dbReference type="Proteomes" id="UP000285301"/>
    </source>
</evidence>